<keyword evidence="2" id="KW-1003">Cell membrane</keyword>
<protein>
    <submittedName>
        <fullName evidence="9">Flp pilus assembly protein, protease CpaA</fullName>
    </submittedName>
</protein>
<proteinExistence type="predicted"/>
<dbReference type="Proteomes" id="UP000187891">
    <property type="component" value="Unassembled WGS sequence"/>
</dbReference>
<organism evidence="9 10">
    <name type="scientific">Agrobacterium rosae</name>
    <dbReference type="NCBI Taxonomy" id="1972867"/>
    <lineage>
        <taxon>Bacteria</taxon>
        <taxon>Pseudomonadati</taxon>
        <taxon>Pseudomonadota</taxon>
        <taxon>Alphaproteobacteria</taxon>
        <taxon>Hyphomicrobiales</taxon>
        <taxon>Rhizobiaceae</taxon>
        <taxon>Rhizobium/Agrobacterium group</taxon>
        <taxon>Agrobacterium</taxon>
    </lineage>
</organism>
<feature type="transmembrane region" description="Helical" evidence="6">
    <location>
        <begin position="27"/>
        <end position="46"/>
    </location>
</feature>
<evidence type="ECO:0000256" key="3">
    <source>
        <dbReference type="ARBA" id="ARBA00022692"/>
    </source>
</evidence>
<dbReference type="PANTHER" id="PTHR36506">
    <property type="entry name" value="PREFLAGELLIN PEPTIDASE"/>
    <property type="match status" value="1"/>
</dbReference>
<feature type="transmembrane region" description="Helical" evidence="6">
    <location>
        <begin position="93"/>
        <end position="118"/>
    </location>
</feature>
<gene>
    <name evidence="9" type="ORF">DSM25559_2081</name>
</gene>
<dbReference type="GO" id="GO:0005886">
    <property type="term" value="C:plasma membrane"/>
    <property type="evidence" value="ECO:0007669"/>
    <property type="project" value="UniProtKB-SubCell"/>
</dbReference>
<dbReference type="GO" id="GO:0006508">
    <property type="term" value="P:proteolysis"/>
    <property type="evidence" value="ECO:0007669"/>
    <property type="project" value="UniProtKB-KW"/>
</dbReference>
<feature type="transmembrane region" description="Helical" evidence="6">
    <location>
        <begin position="53"/>
        <end position="73"/>
    </location>
</feature>
<evidence type="ECO:0000313" key="10">
    <source>
        <dbReference type="Proteomes" id="UP000187891"/>
    </source>
</evidence>
<feature type="domain" description="Prepilin type IV endopeptidase peptidase" evidence="8">
    <location>
        <begin position="8"/>
        <end position="112"/>
    </location>
</feature>
<comment type="subcellular location">
    <subcellularLocation>
        <location evidence="1">Cell membrane</location>
        <topology evidence="1">Multi-pass membrane protein</topology>
    </subcellularLocation>
</comment>
<dbReference type="Pfam" id="PF01478">
    <property type="entry name" value="Peptidase_A24"/>
    <property type="match status" value="1"/>
</dbReference>
<accession>A0A1R3TKD0</accession>
<evidence type="ECO:0000256" key="7">
    <source>
        <dbReference type="SAM" id="SignalP"/>
    </source>
</evidence>
<evidence type="ECO:0000313" key="9">
    <source>
        <dbReference type="EMBL" id="SCX21467.1"/>
    </source>
</evidence>
<dbReference type="PANTHER" id="PTHR36506:SF1">
    <property type="entry name" value="PREFLAGELLIN PEPTIDASE"/>
    <property type="match status" value="1"/>
</dbReference>
<dbReference type="RefSeq" id="WP_077119630.1">
    <property type="nucleotide sequence ID" value="NZ_FMUE01000004.1"/>
</dbReference>
<feature type="chain" id="PRO_5012639092" evidence="7">
    <location>
        <begin position="18"/>
        <end position="170"/>
    </location>
</feature>
<evidence type="ECO:0000256" key="6">
    <source>
        <dbReference type="SAM" id="Phobius"/>
    </source>
</evidence>
<evidence type="ECO:0000256" key="2">
    <source>
        <dbReference type="ARBA" id="ARBA00022475"/>
    </source>
</evidence>
<name>A0A1R3TKD0_9HYPH</name>
<dbReference type="EMBL" id="FMUE01000004">
    <property type="protein sequence ID" value="SCX21467.1"/>
    <property type="molecule type" value="Genomic_DNA"/>
</dbReference>
<dbReference type="AlphaFoldDB" id="A0A1R3TKD0"/>
<dbReference type="InterPro" id="IPR000045">
    <property type="entry name" value="Prepilin_IV_endopep_pep"/>
</dbReference>
<dbReference type="GO" id="GO:0004190">
    <property type="term" value="F:aspartic-type endopeptidase activity"/>
    <property type="evidence" value="ECO:0007669"/>
    <property type="project" value="InterPro"/>
</dbReference>
<keyword evidence="5 6" id="KW-0472">Membrane</keyword>
<dbReference type="InterPro" id="IPR052218">
    <property type="entry name" value="Preflagellin_Peptidase"/>
</dbReference>
<keyword evidence="4 6" id="KW-1133">Transmembrane helix</keyword>
<dbReference type="STRING" id="1907666.DSM25559_2081"/>
<evidence type="ECO:0000256" key="1">
    <source>
        <dbReference type="ARBA" id="ARBA00004651"/>
    </source>
</evidence>
<keyword evidence="9" id="KW-0378">Hydrolase</keyword>
<keyword evidence="3 6" id="KW-0812">Transmembrane</keyword>
<feature type="signal peptide" evidence="7">
    <location>
        <begin position="1"/>
        <end position="17"/>
    </location>
</feature>
<evidence type="ECO:0000256" key="4">
    <source>
        <dbReference type="ARBA" id="ARBA00022989"/>
    </source>
</evidence>
<sequence>MVIAAVFLILPFCLAFAAVNDLFTMTIPNKISILLLGSFCVIAPLLGMDWHTFAMSFLAALLVFVCSFGLFALNTMGGGDAKLLTASAVWFGFNIHLAAYMVSVAILGGILTLGILFIRSYHQEILAAGLPVPDSLLVAKKVPYGIAIAAGGLVTYPEAPILQLAMQHML</sequence>
<dbReference type="Gene3D" id="1.20.120.1220">
    <property type="match status" value="1"/>
</dbReference>
<reference evidence="10" key="1">
    <citation type="submission" date="2016-10" db="EMBL/GenBank/DDBJ databases">
        <authorList>
            <person name="Wibberg D."/>
        </authorList>
    </citation>
    <scope>NUCLEOTIDE SEQUENCE [LARGE SCALE GENOMIC DNA]</scope>
</reference>
<evidence type="ECO:0000256" key="5">
    <source>
        <dbReference type="ARBA" id="ARBA00023136"/>
    </source>
</evidence>
<keyword evidence="7" id="KW-0732">Signal</keyword>
<evidence type="ECO:0000259" key="8">
    <source>
        <dbReference type="Pfam" id="PF01478"/>
    </source>
</evidence>
<keyword evidence="9" id="KW-0645">Protease</keyword>